<evidence type="ECO:0000313" key="3">
    <source>
        <dbReference type="Proteomes" id="UP001385809"/>
    </source>
</evidence>
<dbReference type="Gene3D" id="2.30.40.10">
    <property type="entry name" value="Urease, subunit C, domain 1"/>
    <property type="match status" value="1"/>
</dbReference>
<comment type="caution">
    <text evidence="2">The sequence shown here is derived from an EMBL/GenBank/DDBJ whole genome shotgun (WGS) entry which is preliminary data.</text>
</comment>
<organism evidence="2 3">
    <name type="scientific">Actinomycetospora aurantiaca</name>
    <dbReference type="NCBI Taxonomy" id="3129233"/>
    <lineage>
        <taxon>Bacteria</taxon>
        <taxon>Bacillati</taxon>
        <taxon>Actinomycetota</taxon>
        <taxon>Actinomycetes</taxon>
        <taxon>Pseudonocardiales</taxon>
        <taxon>Pseudonocardiaceae</taxon>
        <taxon>Actinomycetospora</taxon>
    </lineage>
</organism>
<dbReference type="PANTHER" id="PTHR32027:SF9">
    <property type="entry name" value="BLL3847 PROTEIN"/>
    <property type="match status" value="1"/>
</dbReference>
<dbReference type="Pfam" id="PF07969">
    <property type="entry name" value="Amidohydro_3"/>
    <property type="match status" value="1"/>
</dbReference>
<dbReference type="InterPro" id="IPR032466">
    <property type="entry name" value="Metal_Hydrolase"/>
</dbReference>
<evidence type="ECO:0000259" key="1">
    <source>
        <dbReference type="Pfam" id="PF07969"/>
    </source>
</evidence>
<dbReference type="EMBL" id="JBBEGN010000034">
    <property type="protein sequence ID" value="MEJ2871959.1"/>
    <property type="molecule type" value="Genomic_DNA"/>
</dbReference>
<protein>
    <submittedName>
        <fullName evidence="2">Amidohydrolase family protein</fullName>
    </submittedName>
</protein>
<dbReference type="InterPro" id="IPR052349">
    <property type="entry name" value="Metallo-hydrolase_Enzymes"/>
</dbReference>
<dbReference type="CDD" id="cd01293">
    <property type="entry name" value="Bact_CD"/>
    <property type="match status" value="1"/>
</dbReference>
<dbReference type="InterPro" id="IPR011059">
    <property type="entry name" value="Metal-dep_hydrolase_composite"/>
</dbReference>
<proteinExistence type="predicted"/>
<dbReference type="InterPro" id="IPR013108">
    <property type="entry name" value="Amidohydro_3"/>
</dbReference>
<evidence type="ECO:0000313" key="2">
    <source>
        <dbReference type="EMBL" id="MEJ2871959.1"/>
    </source>
</evidence>
<dbReference type="PANTHER" id="PTHR32027">
    <property type="entry name" value="CYTOSINE DEAMINASE"/>
    <property type="match status" value="1"/>
</dbReference>
<dbReference type="SUPFAM" id="SSF51556">
    <property type="entry name" value="Metallo-dependent hydrolases"/>
    <property type="match status" value="1"/>
</dbReference>
<sequence length="404" mass="42106">MADLLLTDVLPRGHGTPVEVRVEDGRIAEVGPDLTAPGVTTIDGGGRPVLPGLVEPHLHLDKALLGGGDGTLEGAVRETAAMKEHFTHDDVVARADDVLRRAIRHGTTLVRTPVDVDPTVGLTGIDALLDVKQRWAGVVELQVVAFPQEGIAARPGTHDLLVEALRRGADVIGGCSYAEADVEACREHVRQVFDLAERFDVDVDVHADFAAGPGDPRQDLAGFVADVAAERGWGGRTTLGHVTTMAGLTPDSRRRVAARLAEAGVGLVVLPPTDLYLQGRAAPVAELLDAGVATALSSNNVRNAFTPFGTADLLDVTLLAAHTQPFGTAEGLDRLLDRATAGAAAMLGVGGHDLTPGSRADLVVLDAPGADHHTALLDRAPRRFVVSGGRLVAETVTTATLHGP</sequence>
<accession>A0ABU8MX98</accession>
<gene>
    <name evidence="2" type="ORF">WCD74_29665</name>
</gene>
<dbReference type="Gene3D" id="3.20.20.140">
    <property type="entry name" value="Metal-dependent hydrolases"/>
    <property type="match status" value="1"/>
</dbReference>
<keyword evidence="3" id="KW-1185">Reference proteome</keyword>
<reference evidence="2 3" key="1">
    <citation type="submission" date="2024-03" db="EMBL/GenBank/DDBJ databases">
        <title>Actinomycetospora sp. OC33-EN08, a novel actinomycete isolated from wild orchid (Aerides multiflora).</title>
        <authorList>
            <person name="Suriyachadkun C."/>
        </authorList>
    </citation>
    <scope>NUCLEOTIDE SEQUENCE [LARGE SCALE GENOMIC DNA]</scope>
    <source>
        <strain evidence="2 3">OC33-EN08</strain>
    </source>
</reference>
<dbReference type="RefSeq" id="WP_337698538.1">
    <property type="nucleotide sequence ID" value="NZ_JBBEGN010000034.1"/>
</dbReference>
<dbReference type="Proteomes" id="UP001385809">
    <property type="component" value="Unassembled WGS sequence"/>
</dbReference>
<name>A0ABU8MX98_9PSEU</name>
<feature type="domain" description="Amidohydrolase 3" evidence="1">
    <location>
        <begin position="64"/>
        <end position="392"/>
    </location>
</feature>
<dbReference type="SUPFAM" id="SSF51338">
    <property type="entry name" value="Composite domain of metallo-dependent hydrolases"/>
    <property type="match status" value="1"/>
</dbReference>